<dbReference type="AlphaFoldDB" id="A0A177E244"/>
<dbReference type="VEuPathDB" id="FungiDB:CC77DRAFT_1005129"/>
<dbReference type="OMA" id="QTHSFTI"/>
<evidence type="ECO:0000256" key="1">
    <source>
        <dbReference type="SAM" id="MobiDB-lite"/>
    </source>
</evidence>
<feature type="region of interest" description="Disordered" evidence="1">
    <location>
        <begin position="171"/>
        <end position="193"/>
    </location>
</feature>
<dbReference type="RefSeq" id="XP_018390952.1">
    <property type="nucleotide sequence ID" value="XM_018523325.1"/>
</dbReference>
<accession>A0A177E244</accession>
<gene>
    <name evidence="2" type="ORF">CC77DRAFT_1005129</name>
</gene>
<feature type="region of interest" description="Disordered" evidence="1">
    <location>
        <begin position="208"/>
        <end position="272"/>
    </location>
</feature>
<dbReference type="KEGG" id="aalt:CC77DRAFT_1005129"/>
<organism evidence="2 3">
    <name type="scientific">Alternaria alternata</name>
    <name type="common">Alternaria rot fungus</name>
    <name type="synonym">Torula alternata</name>
    <dbReference type="NCBI Taxonomy" id="5599"/>
    <lineage>
        <taxon>Eukaryota</taxon>
        <taxon>Fungi</taxon>
        <taxon>Dikarya</taxon>
        <taxon>Ascomycota</taxon>
        <taxon>Pezizomycotina</taxon>
        <taxon>Dothideomycetes</taxon>
        <taxon>Pleosporomycetidae</taxon>
        <taxon>Pleosporales</taxon>
        <taxon>Pleosporineae</taxon>
        <taxon>Pleosporaceae</taxon>
        <taxon>Alternaria</taxon>
        <taxon>Alternaria sect. Alternaria</taxon>
        <taxon>Alternaria alternata complex</taxon>
    </lineage>
</organism>
<feature type="region of interest" description="Disordered" evidence="1">
    <location>
        <begin position="36"/>
        <end position="92"/>
    </location>
</feature>
<name>A0A177E244_ALTAL</name>
<evidence type="ECO:0000313" key="2">
    <source>
        <dbReference type="EMBL" id="OAG25531.1"/>
    </source>
</evidence>
<dbReference type="GeneID" id="29108919"/>
<evidence type="ECO:0000313" key="3">
    <source>
        <dbReference type="Proteomes" id="UP000077248"/>
    </source>
</evidence>
<feature type="compositionally biased region" description="Basic and acidic residues" evidence="1">
    <location>
        <begin position="36"/>
        <end position="46"/>
    </location>
</feature>
<reference evidence="2 3" key="1">
    <citation type="submission" date="2016-05" db="EMBL/GenBank/DDBJ databases">
        <title>Comparative analysis of secretome profiles of manganese(II)-oxidizing ascomycete fungi.</title>
        <authorList>
            <consortium name="DOE Joint Genome Institute"/>
            <person name="Zeiner C.A."/>
            <person name="Purvine S.O."/>
            <person name="Zink E.M."/>
            <person name="Wu S."/>
            <person name="Pasa-Tolic L."/>
            <person name="Chaput D.L."/>
            <person name="Haridas S."/>
            <person name="Grigoriev I.V."/>
            <person name="Santelli C.M."/>
            <person name="Hansel C.M."/>
        </authorList>
    </citation>
    <scope>NUCLEOTIDE SEQUENCE [LARGE SCALE GENOMIC DNA]</scope>
    <source>
        <strain evidence="2 3">SRC1lrK2f</strain>
    </source>
</reference>
<feature type="compositionally biased region" description="Polar residues" evidence="1">
    <location>
        <begin position="208"/>
        <end position="218"/>
    </location>
</feature>
<dbReference type="EMBL" id="KV441470">
    <property type="protein sequence ID" value="OAG25531.1"/>
    <property type="molecule type" value="Genomic_DNA"/>
</dbReference>
<protein>
    <submittedName>
        <fullName evidence="2">Uncharacterized protein</fullName>
    </submittedName>
</protein>
<keyword evidence="3" id="KW-1185">Reference proteome</keyword>
<proteinExistence type="predicted"/>
<dbReference type="Proteomes" id="UP000077248">
    <property type="component" value="Unassembled WGS sequence"/>
</dbReference>
<feature type="compositionally biased region" description="Low complexity" evidence="1">
    <location>
        <begin position="75"/>
        <end position="91"/>
    </location>
</feature>
<sequence>MQPSATGSDIGDIMIFGGLEIVAGGYLIHRHYRKKNDKEQLEAEAQKRRHNTFPGANPAKQNGWNTQAHHRPQHHQQQQQQQQQQPAVPQQKYACYAPAAQPRPPIYQPQCQTQAQPQYQSQPQCRPHVLPHTQSFNIPRRPVPQRKPQIIIQPSLQRTDSFATISRMPIANGSRPQDIPEQTSPAAGLSSVPQHGIYGNAGFSMSTPTFGATPTSPGLTYELATEPQGGASQTIDDNWETYGHGHGGGGLHYAPTVSTELGERDPPPPYTP</sequence>